<feature type="chain" id="PRO_5006635032" evidence="2">
    <location>
        <begin position="19"/>
        <end position="146"/>
    </location>
</feature>
<dbReference type="AlphaFoldDB" id="A0A0S7ESK8"/>
<evidence type="ECO:0000313" key="3">
    <source>
        <dbReference type="EMBL" id="JAO05161.1"/>
    </source>
</evidence>
<reference evidence="3" key="1">
    <citation type="submission" date="2014-12" db="EMBL/GenBank/DDBJ databases">
        <title>Parallel Evolution in Life History Adaptation Evident in the Tissue-Specific Poeciliopsis prolifica transcriptome.</title>
        <authorList>
            <person name="Jue N.K."/>
            <person name="Foley R.J."/>
            <person name="Obergfell C."/>
            <person name="Reznick D.N."/>
            <person name="O'Neill R.J."/>
            <person name="O'Neill M.J."/>
        </authorList>
    </citation>
    <scope>NUCLEOTIDE SEQUENCE</scope>
</reference>
<feature type="compositionally biased region" description="Low complexity" evidence="1">
    <location>
        <begin position="64"/>
        <end position="78"/>
    </location>
</feature>
<keyword evidence="2" id="KW-0732">Signal</keyword>
<accession>A0A0S7ESK8</accession>
<proteinExistence type="predicted"/>
<protein>
    <submittedName>
        <fullName evidence="3">ACHA4</fullName>
    </submittedName>
</protein>
<evidence type="ECO:0000256" key="1">
    <source>
        <dbReference type="SAM" id="MobiDB-lite"/>
    </source>
</evidence>
<organism evidence="3">
    <name type="scientific">Poeciliopsis prolifica</name>
    <name type="common">blackstripe livebearer</name>
    <dbReference type="NCBI Taxonomy" id="188132"/>
    <lineage>
        <taxon>Eukaryota</taxon>
        <taxon>Metazoa</taxon>
        <taxon>Chordata</taxon>
        <taxon>Craniata</taxon>
        <taxon>Vertebrata</taxon>
        <taxon>Euteleostomi</taxon>
        <taxon>Actinopterygii</taxon>
        <taxon>Neopterygii</taxon>
        <taxon>Teleostei</taxon>
        <taxon>Neoteleostei</taxon>
        <taxon>Acanthomorphata</taxon>
        <taxon>Ovalentaria</taxon>
        <taxon>Atherinomorphae</taxon>
        <taxon>Cyprinodontiformes</taxon>
        <taxon>Poeciliidae</taxon>
        <taxon>Poeciliinae</taxon>
        <taxon>Poeciliopsis</taxon>
    </lineage>
</organism>
<dbReference type="EMBL" id="GBYX01476516">
    <property type="protein sequence ID" value="JAO05161.1"/>
    <property type="molecule type" value="Transcribed_RNA"/>
</dbReference>
<feature type="region of interest" description="Disordered" evidence="1">
    <location>
        <begin position="53"/>
        <end position="107"/>
    </location>
</feature>
<feature type="non-terminal residue" evidence="3">
    <location>
        <position position="1"/>
    </location>
</feature>
<feature type="compositionally biased region" description="Polar residues" evidence="1">
    <location>
        <begin position="86"/>
        <end position="98"/>
    </location>
</feature>
<feature type="non-terminal residue" evidence="3">
    <location>
        <position position="146"/>
    </location>
</feature>
<feature type="signal peptide" evidence="2">
    <location>
        <begin position="1"/>
        <end position="18"/>
    </location>
</feature>
<name>A0A0S7ESK8_9TELE</name>
<evidence type="ECO:0000256" key="2">
    <source>
        <dbReference type="SAM" id="SignalP"/>
    </source>
</evidence>
<feature type="compositionally biased region" description="Pro residues" evidence="1">
    <location>
        <begin position="54"/>
        <end position="63"/>
    </location>
</feature>
<gene>
    <name evidence="3" type="primary">ACHA4</name>
</gene>
<sequence length="146" mass="16315">SFQFITLCYFFLVNHVISTSYTWMRDGSTLENPERSCYEDLELGTLTSYFSFRPPSPRPPGLTPPLQQKKPQSSQNLQDGAAGLNRQLSGARFNSPQQAPKEDSSALESPCILSPSVIRALQGVHYIADHLRAEDADFSVSITYRN</sequence>